<dbReference type="InterPro" id="IPR036641">
    <property type="entry name" value="HPT_dom_sf"/>
</dbReference>
<feature type="region of interest" description="Disordered" evidence="10">
    <location>
        <begin position="122"/>
        <end position="167"/>
    </location>
</feature>
<dbReference type="InterPro" id="IPR001789">
    <property type="entry name" value="Sig_transdc_resp-reg_receiver"/>
</dbReference>
<dbReference type="InterPro" id="IPR036890">
    <property type="entry name" value="HATPase_C_sf"/>
</dbReference>
<dbReference type="RefSeq" id="WP_012122654.1">
    <property type="nucleotide sequence ID" value="NC_009767.1"/>
</dbReference>
<evidence type="ECO:0000256" key="5">
    <source>
        <dbReference type="ARBA" id="ARBA00022777"/>
    </source>
</evidence>
<keyword evidence="9" id="KW-0175">Coiled coil</keyword>
<evidence type="ECO:0000256" key="9">
    <source>
        <dbReference type="SAM" id="Coils"/>
    </source>
</evidence>
<reference evidence="15 16" key="1">
    <citation type="submission" date="2007-08" db="EMBL/GenBank/DDBJ databases">
        <title>Complete sequence of Roseiflexus castenholzii DSM 13941.</title>
        <authorList>
            <consortium name="US DOE Joint Genome Institute"/>
            <person name="Copeland A."/>
            <person name="Lucas S."/>
            <person name="Lapidus A."/>
            <person name="Barry K."/>
            <person name="Glavina del Rio T."/>
            <person name="Dalin E."/>
            <person name="Tice H."/>
            <person name="Pitluck S."/>
            <person name="Thompson L.S."/>
            <person name="Brettin T."/>
            <person name="Bruce D."/>
            <person name="Detter J.C."/>
            <person name="Han C."/>
            <person name="Tapia R."/>
            <person name="Schmutz J."/>
            <person name="Larimer F."/>
            <person name="Land M."/>
            <person name="Hauser L."/>
            <person name="Kyrpides N."/>
            <person name="Mikhailova N."/>
            <person name="Bryant D.A."/>
            <person name="Hanada S."/>
            <person name="Tsukatani Y."/>
            <person name="Richardson P."/>
        </authorList>
    </citation>
    <scope>NUCLEOTIDE SEQUENCE [LARGE SCALE GENOMIC DNA]</scope>
    <source>
        <strain evidence="16">DSM 13941 / HLO8</strain>
    </source>
</reference>
<dbReference type="InterPro" id="IPR004358">
    <property type="entry name" value="Sig_transdc_His_kin-like_C"/>
</dbReference>
<evidence type="ECO:0000256" key="6">
    <source>
        <dbReference type="ARBA" id="ARBA00023012"/>
    </source>
</evidence>
<feature type="compositionally biased region" description="Pro residues" evidence="10">
    <location>
        <begin position="130"/>
        <end position="142"/>
    </location>
</feature>
<name>A7NRN7_ROSCS</name>
<protein>
    <recommendedName>
        <fullName evidence="2">histidine kinase</fullName>
        <ecNumber evidence="2">2.7.13.3</ecNumber>
    </recommendedName>
</protein>
<keyword evidence="4" id="KW-0808">Transferase</keyword>
<dbReference type="GO" id="GO:0000155">
    <property type="term" value="F:phosphorelay sensor kinase activity"/>
    <property type="evidence" value="ECO:0007669"/>
    <property type="project" value="InterPro"/>
</dbReference>
<dbReference type="STRING" id="383372.Rcas_4206"/>
<dbReference type="InterPro" id="IPR036061">
    <property type="entry name" value="CheW-like_dom_sf"/>
</dbReference>
<feature type="modified residue" description="Phosphohistidine" evidence="7">
    <location>
        <position position="50"/>
    </location>
</feature>
<feature type="domain" description="HPt" evidence="14">
    <location>
        <begin position="1"/>
        <end position="107"/>
    </location>
</feature>
<dbReference type="GO" id="GO:0005737">
    <property type="term" value="C:cytoplasm"/>
    <property type="evidence" value="ECO:0007669"/>
    <property type="project" value="InterPro"/>
</dbReference>
<dbReference type="FunFam" id="3.30.565.10:FF:000016">
    <property type="entry name" value="Chemotaxis protein CheA, putative"/>
    <property type="match status" value="1"/>
</dbReference>
<dbReference type="eggNOG" id="COG0745">
    <property type="taxonomic scope" value="Bacteria"/>
</dbReference>
<evidence type="ECO:0000256" key="10">
    <source>
        <dbReference type="SAM" id="MobiDB-lite"/>
    </source>
</evidence>
<keyword evidence="3 8" id="KW-0597">Phosphoprotein</keyword>
<dbReference type="CDD" id="cd00088">
    <property type="entry name" value="HPT"/>
    <property type="match status" value="1"/>
</dbReference>
<dbReference type="SMART" id="SM00073">
    <property type="entry name" value="HPT"/>
    <property type="match status" value="1"/>
</dbReference>
<evidence type="ECO:0000256" key="1">
    <source>
        <dbReference type="ARBA" id="ARBA00000085"/>
    </source>
</evidence>
<evidence type="ECO:0000259" key="13">
    <source>
        <dbReference type="PROSITE" id="PS50851"/>
    </source>
</evidence>
<dbReference type="SUPFAM" id="SSF55874">
    <property type="entry name" value="ATPase domain of HSP90 chaperone/DNA topoisomerase II/histidine kinase"/>
    <property type="match status" value="1"/>
</dbReference>
<keyword evidence="6" id="KW-0902">Two-component regulatory system</keyword>
<dbReference type="InterPro" id="IPR008207">
    <property type="entry name" value="Sig_transdc_His_kin_Hpt_dom"/>
</dbReference>
<dbReference type="eggNOG" id="COG0643">
    <property type="taxonomic scope" value="Bacteria"/>
</dbReference>
<feature type="modified residue" description="4-aspartylphosphate" evidence="8">
    <location>
        <position position="671"/>
    </location>
</feature>
<evidence type="ECO:0000256" key="7">
    <source>
        <dbReference type="PROSITE-ProRule" id="PRU00110"/>
    </source>
</evidence>
<feature type="coiled-coil region" evidence="9">
    <location>
        <begin position="199"/>
        <end position="226"/>
    </location>
</feature>
<dbReference type="AlphaFoldDB" id="A7NRN7"/>
<dbReference type="InterPro" id="IPR037006">
    <property type="entry name" value="CheA-like_homodim_sf"/>
</dbReference>
<evidence type="ECO:0000259" key="12">
    <source>
        <dbReference type="PROSITE" id="PS50110"/>
    </source>
</evidence>
<dbReference type="Pfam" id="PF01627">
    <property type="entry name" value="Hpt"/>
    <property type="match status" value="1"/>
</dbReference>
<dbReference type="SUPFAM" id="SSF47226">
    <property type="entry name" value="Histidine-containing phosphotransfer domain, HPT domain"/>
    <property type="match status" value="1"/>
</dbReference>
<dbReference type="HOGENOM" id="CLU_000650_2_1_0"/>
<dbReference type="SMART" id="SM00387">
    <property type="entry name" value="HATPase_c"/>
    <property type="match status" value="1"/>
</dbReference>
<dbReference type="Gene3D" id="2.30.30.40">
    <property type="entry name" value="SH3 Domains"/>
    <property type="match status" value="1"/>
</dbReference>
<dbReference type="EC" id="2.7.13.3" evidence="2"/>
<evidence type="ECO:0000256" key="2">
    <source>
        <dbReference type="ARBA" id="ARBA00012438"/>
    </source>
</evidence>
<dbReference type="Pfam" id="PF00072">
    <property type="entry name" value="Response_reg"/>
    <property type="match status" value="1"/>
</dbReference>
<dbReference type="KEGG" id="rca:Rcas_4206"/>
<dbReference type="InterPro" id="IPR011006">
    <property type="entry name" value="CheY-like_superfamily"/>
</dbReference>
<feature type="domain" description="Histidine kinase" evidence="11">
    <location>
        <begin position="232"/>
        <end position="467"/>
    </location>
</feature>
<dbReference type="EMBL" id="CP000804">
    <property type="protein sequence ID" value="ABU60233.1"/>
    <property type="molecule type" value="Genomic_DNA"/>
</dbReference>
<dbReference type="SUPFAM" id="SSF50341">
    <property type="entry name" value="CheW-like"/>
    <property type="match status" value="1"/>
</dbReference>
<gene>
    <name evidence="15" type="ordered locus">Rcas_4206</name>
</gene>
<evidence type="ECO:0000256" key="4">
    <source>
        <dbReference type="ARBA" id="ARBA00022679"/>
    </source>
</evidence>
<dbReference type="SMART" id="SM00448">
    <property type="entry name" value="REC"/>
    <property type="match status" value="1"/>
</dbReference>
<dbReference type="SMART" id="SM01231">
    <property type="entry name" value="H-kinase_dim"/>
    <property type="match status" value="1"/>
</dbReference>
<dbReference type="InterPro" id="IPR004105">
    <property type="entry name" value="CheA-like_dim"/>
</dbReference>
<dbReference type="PROSITE" id="PS50894">
    <property type="entry name" value="HPT"/>
    <property type="match status" value="1"/>
</dbReference>
<dbReference type="PROSITE" id="PS50851">
    <property type="entry name" value="CHEW"/>
    <property type="match status" value="1"/>
</dbReference>
<evidence type="ECO:0000256" key="3">
    <source>
        <dbReference type="ARBA" id="ARBA00022553"/>
    </source>
</evidence>
<evidence type="ECO:0000259" key="11">
    <source>
        <dbReference type="PROSITE" id="PS50109"/>
    </source>
</evidence>
<proteinExistence type="predicted"/>
<evidence type="ECO:0000313" key="16">
    <source>
        <dbReference type="Proteomes" id="UP000000263"/>
    </source>
</evidence>
<keyword evidence="16" id="KW-1185">Reference proteome</keyword>
<organism evidence="15 16">
    <name type="scientific">Roseiflexus castenholzii (strain DSM 13941 / HLO8)</name>
    <dbReference type="NCBI Taxonomy" id="383372"/>
    <lineage>
        <taxon>Bacteria</taxon>
        <taxon>Bacillati</taxon>
        <taxon>Chloroflexota</taxon>
        <taxon>Chloroflexia</taxon>
        <taxon>Chloroflexales</taxon>
        <taxon>Roseiflexineae</taxon>
        <taxon>Roseiflexaceae</taxon>
        <taxon>Roseiflexus</taxon>
    </lineage>
</organism>
<dbReference type="InterPro" id="IPR003594">
    <property type="entry name" value="HATPase_dom"/>
</dbReference>
<dbReference type="eggNOG" id="COG2198">
    <property type="taxonomic scope" value="Bacteria"/>
</dbReference>
<dbReference type="PRINTS" id="PR00344">
    <property type="entry name" value="BCTRLSENSOR"/>
</dbReference>
<dbReference type="PANTHER" id="PTHR43395:SF1">
    <property type="entry name" value="CHEMOTAXIS PROTEIN CHEA"/>
    <property type="match status" value="1"/>
</dbReference>
<dbReference type="OrthoDB" id="9803176at2"/>
<dbReference type="InterPro" id="IPR005467">
    <property type="entry name" value="His_kinase_dom"/>
</dbReference>
<evidence type="ECO:0000256" key="8">
    <source>
        <dbReference type="PROSITE-ProRule" id="PRU00169"/>
    </source>
</evidence>
<sequence length="741" mass="81016">MDLASFYSQFRDETAENIRIVTEGLVALEGNGLEGEARRERIDAIFRAMHTIKGSARMLGLDQIGKVAHTCEHILAAVRDGRRVLDRFLTDELLKGSDAILELLAAAIDGKPSSIDVEALTSHLGRGSPQPSPETPVSPPLEPAQSPGDESAPQPTSKGGRERMRQTVRVRVDRLDRLLNLAGELSIGRQIEESHLQALEELKGLVERQQRSLLTLEAELRRVRLAPAQRDLFDREMNGALNAGERAGSMLRAQLERIGQHTMHKAQLIDDLEQEVMAIRLTPVATLYANLPRAVRELARDLGKEASLALIGETTELDRKIIEVLTDPMVHLIRNALDHGIEPAEERERQGKPRQGLIEIAAQAHGGRVLISVRDDGRGMDPQQLREAAVRKGLIGADAAAALSDQEALELIFMPGFTTAKIITDVSGRGVGMDVVRTNLAEIGGEVQIESQPGVGTTVLLSLPLTLVTTRVLLVEAGSQLFGIPASGCQGTVWVRRTQIRTIEGRAVFQHNQVLTPILRLDELLGIANGNPFANAVRMPALLIGGVRRPMALLIDRLIDEREAVIKPLGPLLEKQRRYSGVLQLGDGRLALLLNPTMLAQLGRGTALVAPTPEQSQQRRARLLVVDDSFATRELIRSILSAAGYEVATAVDGLDALDRIRAETYDLVVSDVEMPRVDGFTLTSRIRSELGKTDLPVIIVTSLASEAHRRRGLEVGAQAYIVKSQFNQNNLLETIRQLIGM</sequence>
<keyword evidence="5 15" id="KW-0418">Kinase</keyword>
<dbReference type="SUPFAM" id="SSF52172">
    <property type="entry name" value="CheY-like"/>
    <property type="match status" value="1"/>
</dbReference>
<dbReference type="Gene3D" id="3.40.50.2300">
    <property type="match status" value="1"/>
</dbReference>
<accession>A7NRN7</accession>
<dbReference type="PROSITE" id="PS50110">
    <property type="entry name" value="RESPONSE_REGULATORY"/>
    <property type="match status" value="1"/>
</dbReference>
<feature type="domain" description="CheW-like" evidence="13">
    <location>
        <begin position="469"/>
        <end position="605"/>
    </location>
</feature>
<evidence type="ECO:0000259" key="14">
    <source>
        <dbReference type="PROSITE" id="PS50894"/>
    </source>
</evidence>
<dbReference type="PANTHER" id="PTHR43395">
    <property type="entry name" value="SENSOR HISTIDINE KINASE CHEA"/>
    <property type="match status" value="1"/>
</dbReference>
<evidence type="ECO:0000313" key="15">
    <source>
        <dbReference type="EMBL" id="ABU60233.1"/>
    </source>
</evidence>
<dbReference type="Gene3D" id="1.10.287.560">
    <property type="entry name" value="Histidine kinase CheA-like, homodimeric domain"/>
    <property type="match status" value="1"/>
</dbReference>
<dbReference type="Proteomes" id="UP000000263">
    <property type="component" value="Chromosome"/>
</dbReference>
<dbReference type="Pfam" id="PF01584">
    <property type="entry name" value="CheW"/>
    <property type="match status" value="1"/>
</dbReference>
<comment type="catalytic activity">
    <reaction evidence="1">
        <text>ATP + protein L-histidine = ADP + protein N-phospho-L-histidine.</text>
        <dbReference type="EC" id="2.7.13.3"/>
    </reaction>
</comment>
<feature type="domain" description="Response regulatory" evidence="12">
    <location>
        <begin position="622"/>
        <end position="738"/>
    </location>
</feature>
<dbReference type="InterPro" id="IPR002545">
    <property type="entry name" value="CheW-lke_dom"/>
</dbReference>
<dbReference type="Gene3D" id="3.30.565.10">
    <property type="entry name" value="Histidine kinase-like ATPase, C-terminal domain"/>
    <property type="match status" value="1"/>
</dbReference>
<dbReference type="InterPro" id="IPR051315">
    <property type="entry name" value="Bact_Chemotaxis_CheA"/>
</dbReference>
<dbReference type="SMART" id="SM00260">
    <property type="entry name" value="CheW"/>
    <property type="match status" value="1"/>
</dbReference>
<dbReference type="Pfam" id="PF02518">
    <property type="entry name" value="HATPase_c"/>
    <property type="match status" value="1"/>
</dbReference>
<dbReference type="GO" id="GO:0006935">
    <property type="term" value="P:chemotaxis"/>
    <property type="evidence" value="ECO:0007669"/>
    <property type="project" value="InterPro"/>
</dbReference>
<dbReference type="PROSITE" id="PS50109">
    <property type="entry name" value="HIS_KIN"/>
    <property type="match status" value="1"/>
</dbReference>
<dbReference type="Gene3D" id="1.20.120.160">
    <property type="entry name" value="HPT domain"/>
    <property type="match status" value="1"/>
</dbReference>